<evidence type="ECO:0000313" key="15">
    <source>
        <dbReference type="Proteomes" id="UP000824219"/>
    </source>
</evidence>
<dbReference type="InterPro" id="IPR050182">
    <property type="entry name" value="Cytochrome_P450_fam2"/>
</dbReference>
<keyword evidence="8" id="KW-0503">Monooxygenase</keyword>
<evidence type="ECO:0000256" key="5">
    <source>
        <dbReference type="ARBA" id="ARBA00022723"/>
    </source>
</evidence>
<dbReference type="Proteomes" id="UP000824219">
    <property type="component" value="Linkage Group LG25"/>
</dbReference>
<evidence type="ECO:0000256" key="11">
    <source>
        <dbReference type="SAM" id="Coils"/>
    </source>
</evidence>
<dbReference type="InterPro" id="IPR017972">
    <property type="entry name" value="Cyt_P450_CS"/>
</dbReference>
<comment type="caution">
    <text evidence="14">The sequence shown here is derived from an EMBL/GenBank/DDBJ whole genome shotgun (WGS) entry which is preliminary data.</text>
</comment>
<keyword evidence="11" id="KW-0175">Coiled coil</keyword>
<dbReference type="OrthoDB" id="2789670at2759"/>
<dbReference type="InterPro" id="IPR036396">
    <property type="entry name" value="Cyt_P450_sf"/>
</dbReference>
<dbReference type="PROSITE" id="PS00086">
    <property type="entry name" value="CYTOCHROME_P450"/>
    <property type="match status" value="4"/>
</dbReference>
<keyword evidence="6" id="KW-0560">Oxidoreductase</keyword>
<dbReference type="InterPro" id="IPR058030">
    <property type="entry name" value="TRIM8/14/16/25/29/45/65_CC"/>
</dbReference>
<feature type="coiled-coil region" evidence="11">
    <location>
        <begin position="84"/>
        <end position="111"/>
    </location>
</feature>
<dbReference type="GO" id="GO:0005506">
    <property type="term" value="F:iron ion binding"/>
    <property type="evidence" value="ECO:0007669"/>
    <property type="project" value="InterPro"/>
</dbReference>
<accession>A0A9D3N5Z6</accession>
<evidence type="ECO:0000256" key="12">
    <source>
        <dbReference type="SAM" id="MobiDB-lite"/>
    </source>
</evidence>
<keyword evidence="4 10" id="KW-0349">Heme</keyword>
<dbReference type="InterPro" id="IPR001128">
    <property type="entry name" value="Cyt_P450"/>
</dbReference>
<dbReference type="FunFam" id="1.10.630.10:FF:000004">
    <property type="entry name" value="cytochrome P450 2D15 isoform X1"/>
    <property type="match status" value="4"/>
</dbReference>
<evidence type="ECO:0000256" key="7">
    <source>
        <dbReference type="ARBA" id="ARBA00023004"/>
    </source>
</evidence>
<keyword evidence="7 10" id="KW-0408">Iron</keyword>
<evidence type="ECO:0000256" key="3">
    <source>
        <dbReference type="ARBA" id="ARBA00010617"/>
    </source>
</evidence>
<comment type="similarity">
    <text evidence="3">Belongs to the cytochrome P450 family.</text>
</comment>
<keyword evidence="9" id="KW-0472">Membrane</keyword>
<proteinExistence type="inferred from homology"/>
<keyword evidence="5 10" id="KW-0479">Metal-binding</keyword>
<dbReference type="EMBL" id="JAHKSW010000025">
    <property type="protein sequence ID" value="KAG7316726.1"/>
    <property type="molecule type" value="Genomic_DNA"/>
</dbReference>
<dbReference type="GO" id="GO:0006082">
    <property type="term" value="P:organic acid metabolic process"/>
    <property type="evidence" value="ECO:0007669"/>
    <property type="project" value="TreeGrafter"/>
</dbReference>
<dbReference type="Gene3D" id="1.10.630.10">
    <property type="entry name" value="Cytochrome P450"/>
    <property type="match status" value="4"/>
</dbReference>
<dbReference type="PANTHER" id="PTHR24300:SF309">
    <property type="entry name" value="CYTOCHROME P450-RELATED"/>
    <property type="match status" value="1"/>
</dbReference>
<evidence type="ECO:0000256" key="9">
    <source>
        <dbReference type="ARBA" id="ARBA00023136"/>
    </source>
</evidence>
<feature type="binding site" description="axial binding residue" evidence="10">
    <location>
        <position position="1241"/>
    </location>
    <ligand>
        <name>heme</name>
        <dbReference type="ChEBI" id="CHEBI:30413"/>
    </ligand>
    <ligandPart>
        <name>Fe</name>
        <dbReference type="ChEBI" id="CHEBI:18248"/>
    </ligandPart>
</feature>
<comment type="cofactor">
    <cofactor evidence="1 10">
        <name>heme</name>
        <dbReference type="ChEBI" id="CHEBI:30413"/>
    </cofactor>
</comment>
<name>A0A9D3N5Z6_9TELE</name>
<dbReference type="SUPFAM" id="SSF48264">
    <property type="entry name" value="Cytochrome P450"/>
    <property type="match status" value="4"/>
</dbReference>
<dbReference type="GO" id="GO:0006805">
    <property type="term" value="P:xenobiotic metabolic process"/>
    <property type="evidence" value="ECO:0007669"/>
    <property type="project" value="TreeGrafter"/>
</dbReference>
<evidence type="ECO:0000256" key="4">
    <source>
        <dbReference type="ARBA" id="ARBA00022617"/>
    </source>
</evidence>
<evidence type="ECO:0000259" key="13">
    <source>
        <dbReference type="Pfam" id="PF25600"/>
    </source>
</evidence>
<dbReference type="PRINTS" id="PR00463">
    <property type="entry name" value="EP450I"/>
</dbReference>
<protein>
    <recommendedName>
        <fullName evidence="13">TRIM8/14/16/25/29/45/65 coiled-coil region domain-containing protein</fullName>
    </recommendedName>
</protein>
<dbReference type="GO" id="GO:0005737">
    <property type="term" value="C:cytoplasm"/>
    <property type="evidence" value="ECO:0007669"/>
    <property type="project" value="TreeGrafter"/>
</dbReference>
<dbReference type="InterPro" id="IPR002401">
    <property type="entry name" value="Cyt_P450_E_grp-I"/>
</dbReference>
<dbReference type="SUPFAM" id="SSF57845">
    <property type="entry name" value="B-box zinc-binding domain"/>
    <property type="match status" value="1"/>
</dbReference>
<dbReference type="Pfam" id="PF25600">
    <property type="entry name" value="TRIM_CC"/>
    <property type="match status" value="2"/>
</dbReference>
<dbReference type="Pfam" id="PF00067">
    <property type="entry name" value="p450"/>
    <property type="match status" value="4"/>
</dbReference>
<organism evidence="14 15">
    <name type="scientific">Hemibagrus wyckioides</name>
    <dbReference type="NCBI Taxonomy" id="337641"/>
    <lineage>
        <taxon>Eukaryota</taxon>
        <taxon>Metazoa</taxon>
        <taxon>Chordata</taxon>
        <taxon>Craniata</taxon>
        <taxon>Vertebrata</taxon>
        <taxon>Euteleostomi</taxon>
        <taxon>Actinopterygii</taxon>
        <taxon>Neopterygii</taxon>
        <taxon>Teleostei</taxon>
        <taxon>Ostariophysi</taxon>
        <taxon>Siluriformes</taxon>
        <taxon>Bagridae</taxon>
        <taxon>Hemibagrus</taxon>
    </lineage>
</organism>
<dbReference type="GO" id="GO:0016712">
    <property type="term" value="F:oxidoreductase activity, acting on paired donors, with incorporation or reduction of molecular oxygen, reduced flavin or flavoprotein as one donor, and incorporation of one atom of oxygen"/>
    <property type="evidence" value="ECO:0007669"/>
    <property type="project" value="TreeGrafter"/>
</dbReference>
<evidence type="ECO:0000256" key="2">
    <source>
        <dbReference type="ARBA" id="ARBA00004370"/>
    </source>
</evidence>
<dbReference type="Gene3D" id="3.30.160.60">
    <property type="entry name" value="Classic Zinc Finger"/>
    <property type="match status" value="1"/>
</dbReference>
<dbReference type="CDD" id="cd19769">
    <property type="entry name" value="Bbox2_TRIM16-like"/>
    <property type="match status" value="1"/>
</dbReference>
<dbReference type="GO" id="GO:0020037">
    <property type="term" value="F:heme binding"/>
    <property type="evidence" value="ECO:0007669"/>
    <property type="project" value="InterPro"/>
</dbReference>
<dbReference type="GO" id="GO:0016020">
    <property type="term" value="C:membrane"/>
    <property type="evidence" value="ECO:0007669"/>
    <property type="project" value="UniProtKB-SubCell"/>
</dbReference>
<dbReference type="PANTHER" id="PTHR24300">
    <property type="entry name" value="CYTOCHROME P450 508A4-RELATED"/>
    <property type="match status" value="1"/>
</dbReference>
<dbReference type="PRINTS" id="PR00385">
    <property type="entry name" value="P450"/>
</dbReference>
<evidence type="ECO:0000256" key="10">
    <source>
        <dbReference type="PIRSR" id="PIRSR602401-1"/>
    </source>
</evidence>
<feature type="coiled-coil region" evidence="11">
    <location>
        <begin position="321"/>
        <end position="351"/>
    </location>
</feature>
<comment type="subcellular location">
    <subcellularLocation>
        <location evidence="2">Membrane</location>
    </subcellularLocation>
</comment>
<evidence type="ECO:0000313" key="14">
    <source>
        <dbReference type="EMBL" id="KAG7316726.1"/>
    </source>
</evidence>
<feature type="compositionally biased region" description="Basic and acidic residues" evidence="12">
    <location>
        <begin position="7"/>
        <end position="20"/>
    </location>
</feature>
<feature type="domain" description="TRIM8/14/16/25/29/45/65 coiled-coil region" evidence="13">
    <location>
        <begin position="264"/>
        <end position="404"/>
    </location>
</feature>
<feature type="domain" description="TRIM8/14/16/25/29/45/65 coiled-coil region" evidence="13">
    <location>
        <begin position="26"/>
        <end position="166"/>
    </location>
</feature>
<evidence type="ECO:0000256" key="1">
    <source>
        <dbReference type="ARBA" id="ARBA00001971"/>
    </source>
</evidence>
<sequence>MVSLASERTEKQKQISEMQRKSQQNILEKEKKLQDLKQAVNTLKSSSQAAVEESERIFTEMLLFIEEKCYEVTELIRAREKAELGQAAGLQEQLEQEIAELKKRNTELELLSDTEDHVCFLQRFQTVCSTTKAKDSPLVTINQHISFDVVNKWLSDLKEQFEEVCKDKFNKINPNVAKIQMILPCEPKTREEFLQYFCHLSLDPNTTNEALWLSDNLRKDQRVICYQCSVDKHSDHDTVPMQDEWMEKKKYFEDLQLQYQNSLKSREKKLLELKDVTEAYKRSVQEAMKDSEKIFAELLVSIEKRQSEVAEKFRAQEKAELAQTAGVQKQLEQEIADMKKRQTELEKLSQTNGYIHFLQRFHFLSPKLQTPDAFKVTFNQQWSFENFKKSILQLKEEVEDFCKEKVEKVSENAVTLDQIIIMPEPETREEFLKYSSQLSLDPNTANNFLELSNDNTHVKCGVVLSNGYLWKNQRKFVLTHLRSFGEGKKTLELSIQQESIFLCDAFKAEQGPFDPQIYLNNAVSNIISALVFGHRFEYHDENFQNVLRLDIEAVILAGLSQTQLYNAFPGLFNYLPGPHQKMFSNYTKIIEFLKEEIRKHKEDWDPSNPRDYIDSFLQEMEKRKSDPQAGFNIESLVIAMLDLFEAGTESAATTMRWGLLFMMKYPEIQKKVQAEIDKVIGQSRQASMADKPNMPYTEAVIHEIQRMGDIVPLGFPKMASKDTVLGGFFIPKGTTVTTNLSSVLNDKNEWETPDRFNPGHFLDDQGQFLKKDAFLPFSAGKRACVGEQLARMELFLFFTSLLQSFRISPCPVEELSLEGQIGFTYAPKLYRMNRNPPNFPPGPWPLPFVGNIFTELDFKSINKLAEKYGDVFSLHWGSEKAVYISGYKLVKEALITNQDNFADRPAIPLFNKVFKGLGVALSNGYLWKNQRKFVFTHLRSFGEGKKTLELSIQQESIFLCDAFKAEQGPFDPQIYLNNAVSNIISALVFGHRFEYHDENFQNVLRLDIEAIILAGLSQTQLYNAFPGLFNYLPGPHQKMFSNYAKIVEFLNEEIRKHKEDWDPSNPRDYIDSFLQEMEKRKSDPQAGFNFGTLVSAILDLFEAGTESSATTMRWGLLFMMKYPEIQKKVQAEIDKVIGQSRQASMADKPNMPYTEAVIHEIQRMGDIVPLGFPKMASKDTVLGGFFIPKGTTVTTNLSSVLNDKNEWETPDRFNPGHFLDDQGQFLKKDAFLPFSAGKRACVGEQLARMELFLFFTSLLQSFRISPCPGEELSLEGVALSNGYLWKNQRKFVLTHLRSFGEGKKTLELSIQQESIFLCDAFKAEQGPFDPQIYLNNAVSNIISALVFGHRFEYHDENFQNVLRLDIEAVILAGLSQTQLYNAFPGLFNYLPGPHQKMFSNYAKIIEFLNEEIRKHKEDWDPSNPRDYIDSFLQEMEKRKSDPQAGFNIDSLVIAMLDLFEAGTESLATTMRWGLLFMMKYPEIQKKVQAEIDKVIGQSRQASMADKPNMPYTEAVIHEIQRMGDIVPLGFPKMATKDTVLGGFFIPKGTTVTTNLSSVLNDKNDWETPDRFNPGHFLDDQGQFLKKDAFLPFSAGKRACVGEQLARMELFLFFTSLLQSFRISPCPGEELSLEGQIGFTYAPKPYRMNRNPPNFPPGPWPLPFVGNIFTELDFKSINKLAEKYGDVFSLRWGSEKAVYISGYKLVKEALVTKLDNFADRPAVPLFNKVFKGLGVVLSNGYLWKNQRKFVFTHLRSFGEGKKTLELSIQQESIFLCDAFKAEQGPFDPQIYLNNAVSNIISALVFGHRFEYHDENFQNVLRLDIEAVILAGLSQTQLYNAFPGLFNYLPGPHQKMFSNYAKIIEFLNEEIRKHKEDWDPSNPRDYIDSFLQEMEKRKSDPQAGFNIDTLVIAMLDLFEAGTESSATTMRWGLLLMMKYPEIQKKVQAEIDKVIGQSRQASMADKPNMPYTEAVIHEIQRLGNIVPLGFPKMATKDTVLGGFFIPKGTSVTTNLSSVLNDKNDWETPDRFNPGHFLDDQGQFLKKDAFLPFSAGKRACVGEQLARMELFLFFTSLLQSFRISPCPGEELSLEGQIGFTYAPKPYRMCVT</sequence>
<reference evidence="14 15" key="1">
    <citation type="submission" date="2021-06" db="EMBL/GenBank/DDBJ databases">
        <title>Chromosome-level genome assembly of the red-tail catfish (Hemibagrus wyckioides).</title>
        <authorList>
            <person name="Shao F."/>
        </authorList>
    </citation>
    <scope>NUCLEOTIDE SEQUENCE [LARGE SCALE GENOMIC DNA]</scope>
    <source>
        <strain evidence="14">EC202008001</strain>
        <tissue evidence="14">Blood</tissue>
    </source>
</reference>
<feature type="region of interest" description="Disordered" evidence="12">
    <location>
        <begin position="1"/>
        <end position="23"/>
    </location>
</feature>
<evidence type="ECO:0000256" key="6">
    <source>
        <dbReference type="ARBA" id="ARBA00023002"/>
    </source>
</evidence>
<evidence type="ECO:0000256" key="8">
    <source>
        <dbReference type="ARBA" id="ARBA00023033"/>
    </source>
</evidence>
<gene>
    <name evidence="14" type="ORF">KOW79_020267</name>
</gene>
<keyword evidence="15" id="KW-1185">Reference proteome</keyword>